<keyword evidence="4" id="KW-0786">Thiamine pyrophosphate</keyword>
<evidence type="ECO:0000313" key="6">
    <source>
        <dbReference type="EMBL" id="CCD03114.1"/>
    </source>
</evidence>
<dbReference type="AlphaFoldDB" id="A0A9P1K047"/>
<dbReference type="SUPFAM" id="SSF52518">
    <property type="entry name" value="Thiamin diphosphate-binding fold (THDP-binding)"/>
    <property type="match status" value="1"/>
</dbReference>
<evidence type="ECO:0000256" key="2">
    <source>
        <dbReference type="ARBA" id="ARBA00012280"/>
    </source>
</evidence>
<evidence type="ECO:0000256" key="3">
    <source>
        <dbReference type="ARBA" id="ARBA00023002"/>
    </source>
</evidence>
<dbReference type="SMART" id="SM00861">
    <property type="entry name" value="Transket_pyr"/>
    <property type="match status" value="1"/>
</dbReference>
<sequence>MGCWRRWRSFPTGWPWTARWSAVIRRRAEEPLDWATGEALAFATLLAEGTPVRLTGQDVVRGAFSHRHFALTDTVTGRRHVSLNHLGVEQARFDVVNSPLSEYAVLGFEYGYSLERPDALVIWEAQFGDFANGAQIMIDQFIVSAEDKWRQPSGLVILLPHGLEGQGPEHSSARPERFLQMAARDNIRVAHPSTPANYFHLLRRQMLRRDRKPLVVLSPKTLLRLPAAVSTLADCAPGTAFHPVIATAGARVERILLCSGKLAYELERERAERGADGVAVVRLEMLYPLPDAVLSALFRRWPGASCAWVQEEPCNLGAWTYLDRRLEALRAAAGCVEPRVACVARDEAASPAGSFHGDHEADQRRLVEQAFAGIAASLPPRETIAAD</sequence>
<dbReference type="PANTHER" id="PTHR23152:SF4">
    <property type="entry name" value="2-OXOADIPATE DEHYDROGENASE COMPLEX COMPONENT E1"/>
    <property type="match status" value="1"/>
</dbReference>
<accession>A0A9P1K047</accession>
<dbReference type="Gene3D" id="3.40.50.12470">
    <property type="match status" value="1"/>
</dbReference>
<dbReference type="EC" id="1.2.4.2" evidence="2"/>
<gene>
    <name evidence="6" type="ORF">AZOBR_p410032</name>
</gene>
<dbReference type="GO" id="GO:0005829">
    <property type="term" value="C:cytosol"/>
    <property type="evidence" value="ECO:0007669"/>
    <property type="project" value="TreeGrafter"/>
</dbReference>
<dbReference type="InterPro" id="IPR005475">
    <property type="entry name" value="Transketolase-like_Pyr-bd"/>
</dbReference>
<evidence type="ECO:0000313" key="7">
    <source>
        <dbReference type="Proteomes" id="UP000007319"/>
    </source>
</evidence>
<dbReference type="GO" id="GO:0004591">
    <property type="term" value="F:oxoglutarate dehydrogenase (succinyl-transferring) activity"/>
    <property type="evidence" value="ECO:0007669"/>
    <property type="project" value="UniProtKB-EC"/>
</dbReference>
<dbReference type="Pfam" id="PF02779">
    <property type="entry name" value="Transket_pyr"/>
    <property type="match status" value="1"/>
</dbReference>
<dbReference type="InterPro" id="IPR042179">
    <property type="entry name" value="KGD_C_sf"/>
</dbReference>
<dbReference type="EMBL" id="HE577331">
    <property type="protein sequence ID" value="CCD03114.1"/>
    <property type="molecule type" value="Genomic_DNA"/>
</dbReference>
<dbReference type="KEGG" id="abs:AZOBR_p410032"/>
<comment type="cofactor">
    <cofactor evidence="1">
        <name>thiamine diphosphate</name>
        <dbReference type="ChEBI" id="CHEBI:58937"/>
    </cofactor>
</comment>
<dbReference type="Gene3D" id="3.40.50.11610">
    <property type="entry name" value="Multifunctional 2-oxoglutarate metabolism enzyme, C-terminal domain"/>
    <property type="match status" value="1"/>
</dbReference>
<evidence type="ECO:0000256" key="1">
    <source>
        <dbReference type="ARBA" id="ARBA00001964"/>
    </source>
</evidence>
<evidence type="ECO:0000256" key="4">
    <source>
        <dbReference type="ARBA" id="ARBA00023052"/>
    </source>
</evidence>
<dbReference type="InterPro" id="IPR031717">
    <property type="entry name" value="ODO-1/KGD_C"/>
</dbReference>
<evidence type="ECO:0000259" key="5">
    <source>
        <dbReference type="SMART" id="SM00861"/>
    </source>
</evidence>
<reference evidence="6 7" key="1">
    <citation type="journal article" date="2011" name="PLoS Genet.">
        <title>Azospirillum genomes reveal transition of bacteria from aquatic to terrestrial environments.</title>
        <authorList>
            <person name="Wisniewski-Dye F."/>
            <person name="Borziak K."/>
            <person name="Khalsa-Moyers G."/>
            <person name="Alexandre G."/>
            <person name="Sukharnikov L.O."/>
            <person name="Wuichet K."/>
            <person name="Hurst G.B."/>
            <person name="McDonald W.H."/>
            <person name="Robertson J.S."/>
            <person name="Barbe V."/>
            <person name="Calteau A."/>
            <person name="Rouy Z."/>
            <person name="Mangenot S."/>
            <person name="Prigent-Combaret C."/>
            <person name="Normand P."/>
            <person name="Boyer M."/>
            <person name="Siguier P."/>
            <person name="Dessaux Y."/>
            <person name="Elmerich C."/>
            <person name="Condemine G."/>
            <person name="Krishnen G."/>
            <person name="Kennedy I."/>
            <person name="Paterson A.H."/>
            <person name="Gonzalez V."/>
            <person name="Mavingui P."/>
            <person name="Zhulin I.B."/>
        </authorList>
    </citation>
    <scope>NUCLEOTIDE SEQUENCE [LARGE SCALE GENOMIC DNA]</scope>
    <source>
        <strain evidence="6 7">Sp245</strain>
    </source>
</reference>
<dbReference type="PANTHER" id="PTHR23152">
    <property type="entry name" value="2-OXOGLUTARATE DEHYDROGENASE"/>
    <property type="match status" value="1"/>
</dbReference>
<dbReference type="GO" id="GO:0030976">
    <property type="term" value="F:thiamine pyrophosphate binding"/>
    <property type="evidence" value="ECO:0007669"/>
    <property type="project" value="InterPro"/>
</dbReference>
<feature type="domain" description="Transketolase-like pyrimidine-binding" evidence="5">
    <location>
        <begin position="32"/>
        <end position="225"/>
    </location>
</feature>
<keyword evidence="7" id="KW-1185">Reference proteome</keyword>
<organism evidence="6 7">
    <name type="scientific">Azospirillum baldaniorum</name>
    <dbReference type="NCBI Taxonomy" id="1064539"/>
    <lineage>
        <taxon>Bacteria</taxon>
        <taxon>Pseudomonadati</taxon>
        <taxon>Pseudomonadota</taxon>
        <taxon>Alphaproteobacteria</taxon>
        <taxon>Rhodospirillales</taxon>
        <taxon>Azospirillaceae</taxon>
        <taxon>Azospirillum</taxon>
    </lineage>
</organism>
<protein>
    <recommendedName>
        <fullName evidence="2">oxoglutarate dehydrogenase (succinyl-transferring)</fullName>
        <ecNumber evidence="2">1.2.4.2</ecNumber>
    </recommendedName>
</protein>
<geneLocation type="plasmid" evidence="6 7">
    <name>AZOBR_p4</name>
</geneLocation>
<dbReference type="InterPro" id="IPR029061">
    <property type="entry name" value="THDP-binding"/>
</dbReference>
<dbReference type="Proteomes" id="UP000007319">
    <property type="component" value="Plasmid AZOBR_p4"/>
</dbReference>
<dbReference type="Pfam" id="PF16870">
    <property type="entry name" value="OxoGdeHyase_C"/>
    <property type="match status" value="1"/>
</dbReference>
<dbReference type="GO" id="GO:0006099">
    <property type="term" value="P:tricarboxylic acid cycle"/>
    <property type="evidence" value="ECO:0007669"/>
    <property type="project" value="TreeGrafter"/>
</dbReference>
<name>A0A9P1K047_9PROT</name>
<dbReference type="InterPro" id="IPR011603">
    <property type="entry name" value="2oxoglutarate_DH_E1"/>
</dbReference>
<dbReference type="GO" id="GO:0045252">
    <property type="term" value="C:oxoglutarate dehydrogenase complex"/>
    <property type="evidence" value="ECO:0007669"/>
    <property type="project" value="TreeGrafter"/>
</dbReference>
<keyword evidence="3 6" id="KW-0560">Oxidoreductase</keyword>
<keyword evidence="6" id="KW-0614">Plasmid</keyword>
<proteinExistence type="predicted"/>